<gene>
    <name evidence="5" type="ORF">PACLA_8A085459</name>
</gene>
<evidence type="ECO:0000256" key="2">
    <source>
        <dbReference type="ARBA" id="ARBA00023136"/>
    </source>
</evidence>
<dbReference type="GO" id="GO:0016020">
    <property type="term" value="C:membrane"/>
    <property type="evidence" value="ECO:0007669"/>
    <property type="project" value="UniProtKB-SubCell"/>
</dbReference>
<dbReference type="EMBL" id="CACRXK020005167">
    <property type="protein sequence ID" value="CAB4005344.1"/>
    <property type="molecule type" value="Genomic_DNA"/>
</dbReference>
<dbReference type="AlphaFoldDB" id="A0A7D9IGM1"/>
<proteinExistence type="predicted"/>
<dbReference type="InterPro" id="IPR013980">
    <property type="entry name" value="MANSC_dom"/>
</dbReference>
<keyword evidence="6" id="KW-1185">Reference proteome</keyword>
<comment type="caution">
    <text evidence="5">The sequence shown here is derived from an EMBL/GenBank/DDBJ whole genome shotgun (WGS) entry which is preliminary data.</text>
</comment>
<evidence type="ECO:0000256" key="3">
    <source>
        <dbReference type="ARBA" id="ARBA00023180"/>
    </source>
</evidence>
<dbReference type="OrthoDB" id="5966086at2759"/>
<dbReference type="InterPro" id="IPR029865">
    <property type="entry name" value="KIAA0319-like"/>
</dbReference>
<keyword evidence="3" id="KW-0325">Glycoprotein</keyword>
<evidence type="ECO:0000313" key="5">
    <source>
        <dbReference type="EMBL" id="CAB4005344.1"/>
    </source>
</evidence>
<evidence type="ECO:0000259" key="4">
    <source>
        <dbReference type="Pfam" id="PF23597"/>
    </source>
</evidence>
<evidence type="ECO:0000256" key="1">
    <source>
        <dbReference type="ARBA" id="ARBA00004370"/>
    </source>
</evidence>
<protein>
    <recommendedName>
        <fullName evidence="4">MANSC domain-containing protein</fullName>
    </recommendedName>
</protein>
<organism evidence="5 6">
    <name type="scientific">Paramuricea clavata</name>
    <name type="common">Red gorgonian</name>
    <name type="synonym">Violescent sea-whip</name>
    <dbReference type="NCBI Taxonomy" id="317549"/>
    <lineage>
        <taxon>Eukaryota</taxon>
        <taxon>Metazoa</taxon>
        <taxon>Cnidaria</taxon>
        <taxon>Anthozoa</taxon>
        <taxon>Octocorallia</taxon>
        <taxon>Malacalcyonacea</taxon>
        <taxon>Plexauridae</taxon>
        <taxon>Paramuricea</taxon>
    </lineage>
</organism>
<accession>A0A7D9IGM1</accession>
<sequence length="171" mass="19939">MHYFMLLFLVSHHKPRIAKDQHPTCKTSDMLHSDIVTNGVLHRKHDNFTFLGQVRSMKECLGLCCTYKKCELAYLVNNTNCFSTQCEDPEHCKIKKDEPKSRSQDVQMSLMVRNEGNQKVYVTAYVIMAMAMFGAALSGTVWIAYVFVKKYREKKEDEKEREKLSKEPQVY</sequence>
<keyword evidence="2" id="KW-0472">Membrane</keyword>
<feature type="domain" description="MANSC" evidence="4">
    <location>
        <begin position="35"/>
        <end position="98"/>
    </location>
</feature>
<comment type="subcellular location">
    <subcellularLocation>
        <location evidence="1">Membrane</location>
    </subcellularLocation>
</comment>
<evidence type="ECO:0000313" key="6">
    <source>
        <dbReference type="Proteomes" id="UP001152795"/>
    </source>
</evidence>
<reference evidence="5" key="1">
    <citation type="submission" date="2020-04" db="EMBL/GenBank/DDBJ databases">
        <authorList>
            <person name="Alioto T."/>
            <person name="Alioto T."/>
            <person name="Gomez Garrido J."/>
        </authorList>
    </citation>
    <scope>NUCLEOTIDE SEQUENCE</scope>
    <source>
        <strain evidence="5">A484AB</strain>
    </source>
</reference>
<dbReference type="PANTHER" id="PTHR46182">
    <property type="entry name" value="FI19480P1"/>
    <property type="match status" value="1"/>
</dbReference>
<name>A0A7D9IGM1_PARCT</name>
<dbReference type="Pfam" id="PF23597">
    <property type="entry name" value="KIAA0319_N"/>
    <property type="match status" value="1"/>
</dbReference>
<dbReference type="Proteomes" id="UP001152795">
    <property type="component" value="Unassembled WGS sequence"/>
</dbReference>
<dbReference type="GO" id="GO:0001764">
    <property type="term" value="P:neuron migration"/>
    <property type="evidence" value="ECO:0007669"/>
    <property type="project" value="TreeGrafter"/>
</dbReference>
<dbReference type="PANTHER" id="PTHR46182:SF2">
    <property type="entry name" value="FI19480P1"/>
    <property type="match status" value="1"/>
</dbReference>
<dbReference type="GO" id="GO:0031410">
    <property type="term" value="C:cytoplasmic vesicle"/>
    <property type="evidence" value="ECO:0007669"/>
    <property type="project" value="TreeGrafter"/>
</dbReference>